<name>A0ABS6ERU3_9FIRM</name>
<proteinExistence type="predicted"/>
<sequence>MKLMKLRKKLLIAGILVLVLIGAGLCYHNYRAEHSYYAMGGKVVVADKQMSGSQHYIVIKETIDALQQKDYYYTLSCTKEQYDQVNVGDTVYCERFQSAVTYKGNINKIEVIS</sequence>
<dbReference type="Proteomes" id="UP000783588">
    <property type="component" value="Unassembled WGS sequence"/>
</dbReference>
<evidence type="ECO:0008006" key="3">
    <source>
        <dbReference type="Google" id="ProtNLM"/>
    </source>
</evidence>
<evidence type="ECO:0000313" key="2">
    <source>
        <dbReference type="Proteomes" id="UP000783588"/>
    </source>
</evidence>
<keyword evidence="2" id="KW-1185">Reference proteome</keyword>
<gene>
    <name evidence="1" type="ORF">KQI75_07260</name>
</gene>
<dbReference type="RefSeq" id="WP_216470074.1">
    <property type="nucleotide sequence ID" value="NZ_JAHLQI010000003.1"/>
</dbReference>
<dbReference type="EMBL" id="JAHLQI010000003">
    <property type="protein sequence ID" value="MBU5490416.1"/>
    <property type="molecule type" value="Genomic_DNA"/>
</dbReference>
<organism evidence="1 2">
    <name type="scientific">Butyricicoccus intestinisimiae</name>
    <dbReference type="NCBI Taxonomy" id="2841509"/>
    <lineage>
        <taxon>Bacteria</taxon>
        <taxon>Bacillati</taxon>
        <taxon>Bacillota</taxon>
        <taxon>Clostridia</taxon>
        <taxon>Eubacteriales</taxon>
        <taxon>Butyricicoccaceae</taxon>
        <taxon>Butyricicoccus</taxon>
    </lineage>
</organism>
<evidence type="ECO:0000313" key="1">
    <source>
        <dbReference type="EMBL" id="MBU5490416.1"/>
    </source>
</evidence>
<accession>A0ABS6ERU3</accession>
<protein>
    <recommendedName>
        <fullName evidence="3">DUF3221 domain-containing protein</fullName>
    </recommendedName>
</protein>
<reference evidence="1 2" key="1">
    <citation type="submission" date="2021-06" db="EMBL/GenBank/DDBJ databases">
        <authorList>
            <person name="Sun Q."/>
            <person name="Li D."/>
        </authorList>
    </citation>
    <scope>NUCLEOTIDE SEQUENCE [LARGE SCALE GENOMIC DNA]</scope>
    <source>
        <strain evidence="1 2">MSJd-7</strain>
    </source>
</reference>
<comment type="caution">
    <text evidence="1">The sequence shown here is derived from an EMBL/GenBank/DDBJ whole genome shotgun (WGS) entry which is preliminary data.</text>
</comment>